<dbReference type="AlphaFoldDB" id="A0A4R5CYY0"/>
<sequence length="207" mass="23353">MYNSIFKNRTEAAILLVEKLKKYKNSNSVVLALPRGGVPLGSEIAKTLQLPLDIVLSKKIAHPSNKEFAIGAVSLDSTILDEHPEIDKIYIENEIIRLQNVLREKYKLYRGDRKPIEIKGKNTILVDDGIATGNTLLVTLEMLRKQGAAKIIVAVPVLSYNTVTIIEDQTDEFHYLIASKHFKSVGEFYEDFRQVDDEQVIQILNTS</sequence>
<protein>
    <submittedName>
        <fullName evidence="2">Phosphoribosyltransferase</fullName>
    </submittedName>
</protein>
<keyword evidence="2" id="KW-0328">Glycosyltransferase</keyword>
<evidence type="ECO:0000313" key="3">
    <source>
        <dbReference type="Proteomes" id="UP000294597"/>
    </source>
</evidence>
<keyword evidence="2" id="KW-0808">Transferase</keyword>
<dbReference type="SUPFAM" id="SSF53271">
    <property type="entry name" value="PRTase-like"/>
    <property type="match status" value="1"/>
</dbReference>
<name>A0A4R5CYY0_9FLAO</name>
<dbReference type="Proteomes" id="UP000294597">
    <property type="component" value="Unassembled WGS sequence"/>
</dbReference>
<dbReference type="RefSeq" id="WP_132111529.1">
    <property type="nucleotide sequence ID" value="NZ_SMFO01000008.1"/>
</dbReference>
<dbReference type="GO" id="GO:0016757">
    <property type="term" value="F:glycosyltransferase activity"/>
    <property type="evidence" value="ECO:0007669"/>
    <property type="project" value="UniProtKB-KW"/>
</dbReference>
<evidence type="ECO:0000313" key="2">
    <source>
        <dbReference type="EMBL" id="TDE03185.1"/>
    </source>
</evidence>
<dbReference type="EMBL" id="SMFO01000008">
    <property type="protein sequence ID" value="TDE03185.1"/>
    <property type="molecule type" value="Genomic_DNA"/>
</dbReference>
<dbReference type="Gene3D" id="3.30.1310.20">
    <property type="entry name" value="PRTase-like"/>
    <property type="match status" value="1"/>
</dbReference>
<dbReference type="InterPro" id="IPR000836">
    <property type="entry name" value="PRTase_dom"/>
</dbReference>
<proteinExistence type="predicted"/>
<organism evidence="2 3">
    <name type="scientific">Flavobacterium hiemivividum</name>
    <dbReference type="NCBI Taxonomy" id="2541734"/>
    <lineage>
        <taxon>Bacteria</taxon>
        <taxon>Pseudomonadati</taxon>
        <taxon>Bacteroidota</taxon>
        <taxon>Flavobacteriia</taxon>
        <taxon>Flavobacteriales</taxon>
        <taxon>Flavobacteriaceae</taxon>
        <taxon>Flavobacterium</taxon>
    </lineage>
</organism>
<dbReference type="CDD" id="cd06223">
    <property type="entry name" value="PRTases_typeI"/>
    <property type="match status" value="1"/>
</dbReference>
<accession>A0A4R5CYY0</accession>
<dbReference type="Pfam" id="PF00156">
    <property type="entry name" value="Pribosyltran"/>
    <property type="match status" value="1"/>
</dbReference>
<dbReference type="Gene3D" id="3.40.50.2020">
    <property type="match status" value="1"/>
</dbReference>
<evidence type="ECO:0000259" key="1">
    <source>
        <dbReference type="Pfam" id="PF00156"/>
    </source>
</evidence>
<dbReference type="InterPro" id="IPR029057">
    <property type="entry name" value="PRTase-like"/>
</dbReference>
<feature type="domain" description="Phosphoribosyltransferase" evidence="1">
    <location>
        <begin position="11"/>
        <end position="171"/>
    </location>
</feature>
<comment type="caution">
    <text evidence="2">The sequence shown here is derived from an EMBL/GenBank/DDBJ whole genome shotgun (WGS) entry which is preliminary data.</text>
</comment>
<reference evidence="2 3" key="1">
    <citation type="submission" date="2019-03" db="EMBL/GenBank/DDBJ databases">
        <title>Flavobacterium TSA-D2 sp. nov., isolated from arctic soil.</title>
        <authorList>
            <person name="Chaudhary D.K."/>
        </authorList>
    </citation>
    <scope>NUCLEOTIDE SEQUENCE [LARGE SCALE GENOMIC DNA]</scope>
    <source>
        <strain evidence="2 3">TSA-D2</strain>
    </source>
</reference>
<keyword evidence="3" id="KW-1185">Reference proteome</keyword>
<gene>
    <name evidence="2" type="ORF">E0F98_11350</name>
</gene>